<dbReference type="InterPro" id="IPR004176">
    <property type="entry name" value="Clp_R_N"/>
</dbReference>
<proteinExistence type="inferred from homology"/>
<dbReference type="InterPro" id="IPR027417">
    <property type="entry name" value="P-loop_NTPase"/>
</dbReference>
<evidence type="ECO:0000313" key="8">
    <source>
        <dbReference type="EMBL" id="GAA0143244.1"/>
    </source>
</evidence>
<feature type="domain" description="Clp R" evidence="7">
    <location>
        <begin position="8"/>
        <end position="196"/>
    </location>
</feature>
<reference evidence="8 9" key="1">
    <citation type="submission" date="2024-01" db="EMBL/GenBank/DDBJ databases">
        <title>The complete chloroplast genome sequence of Lithospermum erythrorhizon: insights into the phylogenetic relationship among Boraginaceae species and the maternal lineages of purple gromwells.</title>
        <authorList>
            <person name="Okada T."/>
            <person name="Watanabe K."/>
        </authorList>
    </citation>
    <scope>NUCLEOTIDE SEQUENCE [LARGE SCALE GENOMIC DNA]</scope>
</reference>
<comment type="similarity">
    <text evidence="1">Belongs to the ClpA/ClpB family.</text>
</comment>
<dbReference type="Gene3D" id="1.10.1780.10">
    <property type="entry name" value="Clp, N-terminal domain"/>
    <property type="match status" value="1"/>
</dbReference>
<organism evidence="8 9">
    <name type="scientific">Lithospermum erythrorhizon</name>
    <name type="common">Purple gromwell</name>
    <name type="synonym">Lithospermum officinale var. erythrorhizon</name>
    <dbReference type="NCBI Taxonomy" id="34254"/>
    <lineage>
        <taxon>Eukaryota</taxon>
        <taxon>Viridiplantae</taxon>
        <taxon>Streptophyta</taxon>
        <taxon>Embryophyta</taxon>
        <taxon>Tracheophyta</taxon>
        <taxon>Spermatophyta</taxon>
        <taxon>Magnoliopsida</taxon>
        <taxon>eudicotyledons</taxon>
        <taxon>Gunneridae</taxon>
        <taxon>Pentapetalae</taxon>
        <taxon>asterids</taxon>
        <taxon>lamiids</taxon>
        <taxon>Boraginales</taxon>
        <taxon>Boraginaceae</taxon>
        <taxon>Boraginoideae</taxon>
        <taxon>Lithospermeae</taxon>
        <taxon>Lithospermum</taxon>
    </lineage>
</organism>
<evidence type="ECO:0000256" key="6">
    <source>
        <dbReference type="SAM" id="MobiDB-lite"/>
    </source>
</evidence>
<evidence type="ECO:0000256" key="5">
    <source>
        <dbReference type="PROSITE-ProRule" id="PRU01251"/>
    </source>
</evidence>
<comment type="caution">
    <text evidence="8">The sequence shown here is derived from an EMBL/GenBank/DDBJ whole genome shotgun (WGS) entry which is preliminary data.</text>
</comment>
<evidence type="ECO:0000259" key="7">
    <source>
        <dbReference type="PROSITE" id="PS51903"/>
    </source>
</evidence>
<name>A0AAV3NV58_LITER</name>
<dbReference type="InterPro" id="IPR036628">
    <property type="entry name" value="Clp_N_dom_sf"/>
</dbReference>
<evidence type="ECO:0000256" key="2">
    <source>
        <dbReference type="ARBA" id="ARBA00022737"/>
    </source>
</evidence>
<dbReference type="InterPro" id="IPR003959">
    <property type="entry name" value="ATPase_AAA_core"/>
</dbReference>
<dbReference type="GO" id="GO:0016887">
    <property type="term" value="F:ATP hydrolysis activity"/>
    <property type="evidence" value="ECO:0007669"/>
    <property type="project" value="InterPro"/>
</dbReference>
<dbReference type="Pfam" id="PF07724">
    <property type="entry name" value="AAA_2"/>
    <property type="match status" value="1"/>
</dbReference>
<keyword evidence="2 5" id="KW-0677">Repeat</keyword>
<dbReference type="GO" id="GO:0005524">
    <property type="term" value="F:ATP binding"/>
    <property type="evidence" value="ECO:0007669"/>
    <property type="project" value="InterPro"/>
</dbReference>
<feature type="region of interest" description="Disordered" evidence="6">
    <location>
        <begin position="529"/>
        <end position="552"/>
    </location>
</feature>
<dbReference type="Pfam" id="PF23569">
    <property type="entry name" value="NBD_SMAX1"/>
    <property type="match status" value="1"/>
</dbReference>
<dbReference type="CDD" id="cd19499">
    <property type="entry name" value="RecA-like_ClpB_Hsp104-like"/>
    <property type="match status" value="1"/>
</dbReference>
<keyword evidence="9" id="KW-1185">Reference proteome</keyword>
<dbReference type="EMBL" id="BAABME010000494">
    <property type="protein sequence ID" value="GAA0143244.1"/>
    <property type="molecule type" value="Genomic_DNA"/>
</dbReference>
<dbReference type="Proteomes" id="UP001454036">
    <property type="component" value="Unassembled WGS sequence"/>
</dbReference>
<sequence>MPTPVGTARQCLTEEAALTLDEAVAVARRRSHAQTTSLHIISSLLSMPSSILREACSHSMIISRKSPTLQFRALDLSVSVSLDRLQTTKNVAAPPVSNSLMAAIKRGQASQRRNPEFFHIYQQNGNNNLMGSSVSGIYQQNVSNNLLGSSVSGVKIELKQFVLAILDDPIVSRVFGEAGFRSPDIKMAVLSPGRFSSFSKTKCPPLFLCNLSDVERGRRGFSFPFSEYLGSGRENVDDVDENSRRITEVLLKKTGKNPLLVGVCASEALKCFMECLGKKKGGVLSDEISGLSFVSIEKEVFEFVSKGGSDEAMKMKLKEVDDGAQEGELLVNYGDLRVFVESGLVDCERFLVLELSRLVEVHGGRLRLIGVTSSDDTYRKFVDRFASIEKDWDLQLLPITSSRTYSMGGGGGYPKSSLLGSFVPFGGFFSLPSELETIRSSKVQFTGRCSVCNENYEREVSAALKEISASSVSGSSTANIPSWLHKAECSGSKSPGAQEAKDGKMVSAASFMELQKKWNDICQHLHSSASSEMSGARPQVSGNQNVARPHSLEAGSSDCAEYVVQSNKKPSDMRNIHNPTCSVLNERQPLDRMVGKPRISVTTELQLAPLYPSKDKGLKELNSREFRDFNKHLSGAVSSERASFDPTHLRQSVSSSIPHLGEKYDSNDFKQLYRALTDKVYWQEEAISLISQVISRCRSGHGKPFSSSKGNIWLSFLGPDKVAKRKTSVALSEILYGSIANLITVDLSSNRGSTTPSSLFSANNLIRSDEKFRGMMVVDYIAEELKRRPNSVVLLEDIDNADVPLQNSLSQALKTGKFPNSHGREISISNNIFVMTSSVSEAVKDPPSGKPPSAFPEERVLAARDLQMRIVVEDAHSNSTDIHSSNIEIMGTRDVQTHVSRLKRILHDNSDFNKPKRARNEPTWSLDLNLPVQEMEDDNGDSESHSYSNDESWLEEILGQLNENVVFKPFNFDALAEKILMDIRAKFQEIIGADPSLEIEAEVIVQIIAASWLSDNKSSMVNWMEQVLCRSFLEAKQKWNLTNKTVMKLVTCEGIIVKDHAPGILLPARINVS</sequence>
<dbReference type="AlphaFoldDB" id="A0AAV3NV58"/>
<evidence type="ECO:0000256" key="3">
    <source>
        <dbReference type="ARBA" id="ARBA00023015"/>
    </source>
</evidence>
<accession>A0AAV3NV58</accession>
<keyword evidence="4" id="KW-0804">Transcription</keyword>
<dbReference type="PANTHER" id="PTHR43572">
    <property type="entry name" value="CHAPERONE PROTEIN CLPD, CHLOROPLASTIC"/>
    <property type="match status" value="1"/>
</dbReference>
<protein>
    <submittedName>
        <fullName evidence="8">Chaperone</fullName>
    </submittedName>
</protein>
<dbReference type="InterPro" id="IPR058954">
    <property type="entry name" value="AAA_lid_SMAX1"/>
</dbReference>
<dbReference type="PROSITE" id="PS51903">
    <property type="entry name" value="CLP_R"/>
    <property type="match status" value="1"/>
</dbReference>
<evidence type="ECO:0000256" key="1">
    <source>
        <dbReference type="ARBA" id="ARBA00008675"/>
    </source>
</evidence>
<evidence type="ECO:0000313" key="9">
    <source>
        <dbReference type="Proteomes" id="UP001454036"/>
    </source>
</evidence>
<dbReference type="PANTHER" id="PTHR43572:SF38">
    <property type="entry name" value="PROTEIN SMAX1-LIKE 6"/>
    <property type="match status" value="1"/>
</dbReference>
<gene>
    <name evidence="8" type="ORF">LIER_03974</name>
</gene>
<dbReference type="Pfam" id="PF26587">
    <property type="entry name" value="AAA_lid_SMAX1"/>
    <property type="match status" value="1"/>
</dbReference>
<dbReference type="InterPro" id="IPR058680">
    <property type="entry name" value="NBD_SMAX1-like"/>
</dbReference>
<dbReference type="Gene3D" id="3.40.50.300">
    <property type="entry name" value="P-loop containing nucleotide triphosphate hydrolases"/>
    <property type="match status" value="1"/>
</dbReference>
<evidence type="ECO:0000256" key="4">
    <source>
        <dbReference type="ARBA" id="ARBA00023163"/>
    </source>
</evidence>
<dbReference type="SUPFAM" id="SSF52540">
    <property type="entry name" value="P-loop containing nucleoside triphosphate hydrolases"/>
    <property type="match status" value="1"/>
</dbReference>
<dbReference type="InterPro" id="IPR051650">
    <property type="entry name" value="SL_signaling_regulator"/>
</dbReference>
<keyword evidence="3" id="KW-0805">Transcription regulation</keyword>